<dbReference type="EMBL" id="GGEC01075527">
    <property type="protein sequence ID" value="MBX56011.1"/>
    <property type="molecule type" value="Transcribed_RNA"/>
</dbReference>
<evidence type="ECO:0000313" key="1">
    <source>
        <dbReference type="EMBL" id="MBX56011.1"/>
    </source>
</evidence>
<dbReference type="AlphaFoldDB" id="A0A2P2PMW6"/>
<accession>A0A2P2PMW6</accession>
<reference evidence="1" key="1">
    <citation type="submission" date="2018-02" db="EMBL/GenBank/DDBJ databases">
        <title>Rhizophora mucronata_Transcriptome.</title>
        <authorList>
            <person name="Meera S.P."/>
            <person name="Sreeshan A."/>
            <person name="Augustine A."/>
        </authorList>
    </citation>
    <scope>NUCLEOTIDE SEQUENCE</scope>
    <source>
        <tissue evidence="1">Leaf</tissue>
    </source>
</reference>
<sequence>MEHGLKGLSSFPALNSIFFFNPLHFLLFSRCQDDLEPRQVCSLPPKPLPII</sequence>
<protein>
    <submittedName>
        <fullName evidence="1">Uncharacterized protein</fullName>
    </submittedName>
</protein>
<name>A0A2P2PMW6_RHIMU</name>
<organism evidence="1">
    <name type="scientific">Rhizophora mucronata</name>
    <name type="common">Asiatic mangrove</name>
    <dbReference type="NCBI Taxonomy" id="61149"/>
    <lineage>
        <taxon>Eukaryota</taxon>
        <taxon>Viridiplantae</taxon>
        <taxon>Streptophyta</taxon>
        <taxon>Embryophyta</taxon>
        <taxon>Tracheophyta</taxon>
        <taxon>Spermatophyta</taxon>
        <taxon>Magnoliopsida</taxon>
        <taxon>eudicotyledons</taxon>
        <taxon>Gunneridae</taxon>
        <taxon>Pentapetalae</taxon>
        <taxon>rosids</taxon>
        <taxon>fabids</taxon>
        <taxon>Malpighiales</taxon>
        <taxon>Rhizophoraceae</taxon>
        <taxon>Rhizophora</taxon>
    </lineage>
</organism>
<proteinExistence type="predicted"/>